<keyword evidence="1" id="KW-0812">Transmembrane</keyword>
<feature type="chain" id="PRO_5042024176" evidence="2">
    <location>
        <begin position="21"/>
        <end position="145"/>
    </location>
</feature>
<evidence type="ECO:0000313" key="3">
    <source>
        <dbReference type="EMBL" id="KAJ3056097.1"/>
    </source>
</evidence>
<evidence type="ECO:0000256" key="2">
    <source>
        <dbReference type="SAM" id="SignalP"/>
    </source>
</evidence>
<feature type="signal peptide" evidence="2">
    <location>
        <begin position="1"/>
        <end position="20"/>
    </location>
</feature>
<gene>
    <name evidence="3" type="ORF">HK097_008133</name>
</gene>
<feature type="transmembrane region" description="Helical" evidence="1">
    <location>
        <begin position="64"/>
        <end position="83"/>
    </location>
</feature>
<feature type="transmembrane region" description="Helical" evidence="1">
    <location>
        <begin position="90"/>
        <end position="109"/>
    </location>
</feature>
<keyword evidence="4" id="KW-1185">Reference proteome</keyword>
<keyword evidence="2" id="KW-0732">Signal</keyword>
<reference evidence="3" key="1">
    <citation type="submission" date="2020-05" db="EMBL/GenBank/DDBJ databases">
        <title>Phylogenomic resolution of chytrid fungi.</title>
        <authorList>
            <person name="Stajich J.E."/>
            <person name="Amses K."/>
            <person name="Simmons R."/>
            <person name="Seto K."/>
            <person name="Myers J."/>
            <person name="Bonds A."/>
            <person name="Quandt C.A."/>
            <person name="Barry K."/>
            <person name="Liu P."/>
            <person name="Grigoriev I."/>
            <person name="Longcore J.E."/>
            <person name="James T.Y."/>
        </authorList>
    </citation>
    <scope>NUCLEOTIDE SEQUENCE</scope>
    <source>
        <strain evidence="3">JEL0318</strain>
    </source>
</reference>
<feature type="transmembrane region" description="Helical" evidence="1">
    <location>
        <begin position="115"/>
        <end position="134"/>
    </location>
</feature>
<keyword evidence="1" id="KW-0472">Membrane</keyword>
<dbReference type="Proteomes" id="UP001212841">
    <property type="component" value="Unassembled WGS sequence"/>
</dbReference>
<dbReference type="EMBL" id="JADGJD010000046">
    <property type="protein sequence ID" value="KAJ3056097.1"/>
    <property type="molecule type" value="Genomic_DNA"/>
</dbReference>
<evidence type="ECO:0000256" key="1">
    <source>
        <dbReference type="SAM" id="Phobius"/>
    </source>
</evidence>
<organism evidence="3 4">
    <name type="scientific">Rhizophlyctis rosea</name>
    <dbReference type="NCBI Taxonomy" id="64517"/>
    <lineage>
        <taxon>Eukaryota</taxon>
        <taxon>Fungi</taxon>
        <taxon>Fungi incertae sedis</taxon>
        <taxon>Chytridiomycota</taxon>
        <taxon>Chytridiomycota incertae sedis</taxon>
        <taxon>Chytridiomycetes</taxon>
        <taxon>Rhizophlyctidales</taxon>
        <taxon>Rhizophlyctidaceae</taxon>
        <taxon>Rhizophlyctis</taxon>
    </lineage>
</organism>
<keyword evidence="1" id="KW-1133">Transmembrane helix</keyword>
<comment type="caution">
    <text evidence="3">The sequence shown here is derived from an EMBL/GenBank/DDBJ whole genome shotgun (WGS) entry which is preliminary data.</text>
</comment>
<proteinExistence type="predicted"/>
<accession>A0AAD5X7X6</accession>
<sequence>MWAATFVLLVFWALAHLVSAFFRGRTPATSTHDASTRRNGVFVHDAKTERHPIAWRARNAERTAQTLFLMLFAASTVTSFGYGATRATSALAWTFMVLAIIHILASAATRHFAPHIGLGILSFPFIIAIFALAFRGSGGIRDSDD</sequence>
<evidence type="ECO:0000313" key="4">
    <source>
        <dbReference type="Proteomes" id="UP001212841"/>
    </source>
</evidence>
<name>A0AAD5X7X6_9FUNG</name>
<protein>
    <submittedName>
        <fullName evidence="3">Uncharacterized protein</fullName>
    </submittedName>
</protein>
<dbReference type="AlphaFoldDB" id="A0AAD5X7X6"/>